<sequence length="121" mass="12840">MEQDEAERPSVAWVFASDVPIPDVAAALGSGTKAAPGLLPARRRVTAAVAAALEELRPTSQWISVAVGSPHDSELDRARTRLEKRSAHRCRRRPSAGTSSVGVGACRLGEQVARLRAGTCR</sequence>
<name>Q0RMM6_FRAAA</name>
<accession>Q0RMM6</accession>
<dbReference type="EMBL" id="CT573213">
    <property type="protein sequence ID" value="CAJ61221.1"/>
    <property type="molecule type" value="Genomic_DNA"/>
</dbReference>
<reference evidence="1 2" key="1">
    <citation type="journal article" date="2007" name="Genome Res.">
        <title>Genome characteristics of facultatively symbiotic Frankia sp. strains reflect host range and host plant biogeography.</title>
        <authorList>
            <person name="Normand P."/>
            <person name="Lapierre P."/>
            <person name="Tisa L.S."/>
            <person name="Gogarten J.P."/>
            <person name="Alloisio N."/>
            <person name="Bagnarol E."/>
            <person name="Bassi C.A."/>
            <person name="Berry A.M."/>
            <person name="Bickhart D.M."/>
            <person name="Choisne N."/>
            <person name="Couloux A."/>
            <person name="Cournoyer B."/>
            <person name="Cruveiller S."/>
            <person name="Daubin V."/>
            <person name="Demange N."/>
            <person name="Francino M.P."/>
            <person name="Goltsman E."/>
            <person name="Huang Y."/>
            <person name="Kopp O.R."/>
            <person name="Labarre L."/>
            <person name="Lapidus A."/>
            <person name="Lavire C."/>
            <person name="Marechal J."/>
            <person name="Martinez M."/>
            <person name="Mastronunzio J.E."/>
            <person name="Mullin B.C."/>
            <person name="Niemann J."/>
            <person name="Pujic P."/>
            <person name="Rawnsley T."/>
            <person name="Rouy Z."/>
            <person name="Schenowitz C."/>
            <person name="Sellstedt A."/>
            <person name="Tavares F."/>
            <person name="Tomkins J.P."/>
            <person name="Vallenet D."/>
            <person name="Valverde C."/>
            <person name="Wall L.G."/>
            <person name="Wang Y."/>
            <person name="Medigue C."/>
            <person name="Benson D.R."/>
        </authorList>
    </citation>
    <scope>NUCLEOTIDE SEQUENCE [LARGE SCALE GENOMIC DNA]</scope>
    <source>
        <strain evidence="2">DSM 45986 / CECT 9034 / ACN14a</strain>
    </source>
</reference>
<dbReference type="Proteomes" id="UP000000657">
    <property type="component" value="Chromosome"/>
</dbReference>
<dbReference type="KEGG" id="fal:FRAAL2574"/>
<gene>
    <name evidence="1" type="ordered locus">FRAAL2574</name>
</gene>
<evidence type="ECO:0000313" key="2">
    <source>
        <dbReference type="Proteomes" id="UP000000657"/>
    </source>
</evidence>
<dbReference type="HOGENOM" id="CLU_2034636_0_0_11"/>
<dbReference type="STRING" id="326424.FRAAL2574"/>
<proteinExistence type="predicted"/>
<dbReference type="AlphaFoldDB" id="Q0RMM6"/>
<organism evidence="1 2">
    <name type="scientific">Frankia alni (strain DSM 45986 / CECT 9034 / ACN14a)</name>
    <dbReference type="NCBI Taxonomy" id="326424"/>
    <lineage>
        <taxon>Bacteria</taxon>
        <taxon>Bacillati</taxon>
        <taxon>Actinomycetota</taxon>
        <taxon>Actinomycetes</taxon>
        <taxon>Frankiales</taxon>
        <taxon>Frankiaceae</taxon>
        <taxon>Frankia</taxon>
    </lineage>
</organism>
<evidence type="ECO:0000313" key="1">
    <source>
        <dbReference type="EMBL" id="CAJ61221.1"/>
    </source>
</evidence>
<keyword evidence="2" id="KW-1185">Reference proteome</keyword>
<protein>
    <submittedName>
        <fullName evidence="1">Uncharacterized protein</fullName>
    </submittedName>
</protein>